<dbReference type="PANTHER" id="PTHR21676">
    <property type="entry name" value="PROTEIN STUM"/>
    <property type="match status" value="1"/>
</dbReference>
<feature type="compositionally biased region" description="Basic and acidic residues" evidence="5">
    <location>
        <begin position="591"/>
        <end position="605"/>
    </location>
</feature>
<feature type="compositionally biased region" description="Low complexity" evidence="5">
    <location>
        <begin position="964"/>
        <end position="981"/>
    </location>
</feature>
<feature type="compositionally biased region" description="Basic and acidic residues" evidence="5">
    <location>
        <begin position="639"/>
        <end position="663"/>
    </location>
</feature>
<feature type="transmembrane region" description="Helical" evidence="6">
    <location>
        <begin position="1455"/>
        <end position="1479"/>
    </location>
</feature>
<feature type="compositionally biased region" description="Polar residues" evidence="5">
    <location>
        <begin position="14"/>
        <end position="25"/>
    </location>
</feature>
<evidence type="ECO:0000313" key="7">
    <source>
        <dbReference type="EnsemblMetazoa" id="AALFPA23_015561.P22649"/>
    </source>
</evidence>
<feature type="compositionally biased region" description="Basic residues" evidence="5">
    <location>
        <begin position="665"/>
        <end position="677"/>
    </location>
</feature>
<feature type="compositionally biased region" description="Basic and acidic residues" evidence="5">
    <location>
        <begin position="860"/>
        <end position="879"/>
    </location>
</feature>
<keyword evidence="3 6" id="KW-1133">Transmembrane helix</keyword>
<dbReference type="GeneID" id="115262720"/>
<evidence type="ECO:0000256" key="2">
    <source>
        <dbReference type="ARBA" id="ARBA00022692"/>
    </source>
</evidence>
<sequence length="1582" mass="171611">MGMNMFSRNDERSNATASAGPSSSRSRFDYYYNTTSSPSSSVENQAYSDNQTSLFGDPVLPASRHADLLEGGDLYQNLKNNIELYHSKLYNEQEKQRQAERDRMFNQFTTQRGSSSATTSSSGAKASLSNINVTNHGEDPVRRFQRTRSANLGLDAIGNRPTLQDMDLLKHNDWINFSEYEYNDSLIPKTSQAVVDVQQFANNNLNRTIENGVFQNPRAAALKARRNSMSDNLYAAPSTISGYEVVDKLKPSTFTILGHGGADPRLYDGSSMYLGGSDIANSADAMSEFERMVRYHKLDATKPILTDKITTGSNFRVPDARQHKKPAFTIINESLPKSNSFDTSTGPFLPYSAKQQLPTTRILSASSVGHSAFLNSRGHHLSMAAEDPFLAYQRRFSNASQVSPARSTGKRRKSVSKKSAGTGKKSKSKAATVNVPNPNRKQRGVLGIFNRGTPSPTKQPNHAKSAKLEITGASDDGQTSTTPTETTDVTEIPEHQLRHLKMFSYKPFALRPTLSPVADKSSMENSQIDLKDTSPAKEKGGYLRTPVFNIRGLLSPGRFKGKGESPTKEKGGLASVGAAMNAAMAAAAVGDMKRADSKERQEPPKRRGFNLARAIIDYGKKSDQEEEKKAKPEPAQTKPEVKRDGRRKDSEGNRVKDKKDSPKKSTPKKKGKAKPTAKKGGAKDDYDDYYYEEDEKPKRGMLRGALNLASSLRGGSKKGTTKEPPGKATRVASAKRGGQRSATMGAGSRVAAGVKSGKASERTSQRPGEKSAKVVPKGGATPKSASGPKGKTLRRSSSTSALNVDSVKKLNRLYEKNAKAGDRNGKMLKGDKKSRQSTDSLLKKADSRGELKQKTGNKSATEKEIVKRDSEKSLKKSDSNKSILKLGKKSDSKGSLHGKRSDSKTSLHQTEAMASMAASLPAAAMDHASNHKSDAESLKAALSTLNDAPADSGMRSAKVTPTPSKKLQSKGSLLSLLSLRSTSRKPHDVEAGVADSGGKDSRPGTAQTGVGRLKSASVRNMSAKPGTPTGADGEFGSQGSIREKPGSTKPQRRGMLSKNNSTISMKSVVHARSFINIRPSSKTDDMKKIDSMPQMSKVQEGSQEHDDGDEGLTMAMRGGGGTMTTTSATHTMTVAGVGEGEKVSNEYNEQRAKTHSPETGGMQGGGSKMMGNESSANTDSIMMQRHQGEEDNSDEFNETGKSKCCTCCGPCWTKTCLPFKRCFSCSSCCGRCRGKRGGGGASNPRPKPKAEAKPSGPSCWQRLNCCRSCRRSKTSPAEAQPPAGTPKKSCWQSLSCCASCRRNKSRELVPRSSIDSEPEEKTSRCRSCWSRLLCCSRFRKNGGSKAVQRHKMQSEPAEMETVKCCFCCKRTRPKKEEKPKKPKPKVKSSFNCLSCCIMCCPKKGDNGSRRTSNFSKKQSIAPTIPPEDLRPKIDMSLVEHSSMMRGAIPVLPICLAYFCLILNVVIPGSGTILSGALCLCIGKPRFSQHDSIKGRIGSFIINCIVGVSQCFTIIFCVVGWGWAIWWGTIMVRLAKQHQKILEMEAAQAEGEEQTTLSQQTGASNPPVAMVSQNHRRDVETGR</sequence>
<evidence type="ECO:0000256" key="5">
    <source>
        <dbReference type="SAM" id="MobiDB-lite"/>
    </source>
</evidence>
<keyword evidence="8" id="KW-1185">Reference proteome</keyword>
<reference evidence="7" key="2">
    <citation type="submission" date="2025-05" db="UniProtKB">
        <authorList>
            <consortium name="EnsemblMetazoa"/>
        </authorList>
    </citation>
    <scope>IDENTIFICATION</scope>
    <source>
        <strain evidence="7">Foshan</strain>
    </source>
</reference>
<evidence type="ECO:0000256" key="3">
    <source>
        <dbReference type="ARBA" id="ARBA00022989"/>
    </source>
</evidence>
<feature type="compositionally biased region" description="Basic and acidic residues" evidence="5">
    <location>
        <begin position="928"/>
        <end position="937"/>
    </location>
</feature>
<dbReference type="EnsemblMetazoa" id="AALFPA23_015561.R22649">
    <property type="protein sequence ID" value="AALFPA23_015561.P22649"/>
    <property type="gene ID" value="AALFPA23_015561"/>
</dbReference>
<feature type="compositionally biased region" description="Acidic residues" evidence="5">
    <location>
        <begin position="685"/>
        <end position="694"/>
    </location>
</feature>
<feature type="region of interest" description="Disordered" evidence="5">
    <location>
        <begin position="1550"/>
        <end position="1582"/>
    </location>
</feature>
<feature type="region of interest" description="Disordered" evidence="5">
    <location>
        <begin position="1148"/>
        <end position="1172"/>
    </location>
</feature>
<feature type="compositionally biased region" description="Basic and acidic residues" evidence="5">
    <location>
        <begin position="806"/>
        <end position="853"/>
    </location>
</feature>
<dbReference type="InterPro" id="IPR026673">
    <property type="entry name" value="SPEC3/Stum"/>
</dbReference>
<dbReference type="Proteomes" id="UP000069940">
    <property type="component" value="Unassembled WGS sequence"/>
</dbReference>
<feature type="compositionally biased region" description="Basic and acidic residues" evidence="5">
    <location>
        <begin position="758"/>
        <end position="772"/>
    </location>
</feature>
<comment type="subcellular location">
    <subcellularLocation>
        <location evidence="1">Membrane</location>
        <topology evidence="1">Multi-pass membrane protein</topology>
    </subcellularLocation>
</comment>
<feature type="compositionally biased region" description="Low complexity" evidence="5">
    <location>
        <begin position="912"/>
        <end position="927"/>
    </location>
</feature>
<name>A0ABM1Z6Q0_AEDAL</name>
<reference evidence="8" key="1">
    <citation type="journal article" date="2015" name="Proc. Natl. Acad. Sci. U.S.A.">
        <title>Genome sequence of the Asian Tiger mosquito, Aedes albopictus, reveals insights into its biology, genetics, and evolution.</title>
        <authorList>
            <person name="Chen X.G."/>
            <person name="Jiang X."/>
            <person name="Gu J."/>
            <person name="Xu M."/>
            <person name="Wu Y."/>
            <person name="Deng Y."/>
            <person name="Zhang C."/>
            <person name="Bonizzoni M."/>
            <person name="Dermauw W."/>
            <person name="Vontas J."/>
            <person name="Armbruster P."/>
            <person name="Huang X."/>
            <person name="Yang Y."/>
            <person name="Zhang H."/>
            <person name="He W."/>
            <person name="Peng H."/>
            <person name="Liu Y."/>
            <person name="Wu K."/>
            <person name="Chen J."/>
            <person name="Lirakis M."/>
            <person name="Topalis P."/>
            <person name="Van Leeuwen T."/>
            <person name="Hall A.B."/>
            <person name="Jiang X."/>
            <person name="Thorpe C."/>
            <person name="Mueller R.L."/>
            <person name="Sun C."/>
            <person name="Waterhouse R.M."/>
            <person name="Yan G."/>
            <person name="Tu Z.J."/>
            <person name="Fang X."/>
            <person name="James A.A."/>
        </authorList>
    </citation>
    <scope>NUCLEOTIDE SEQUENCE [LARGE SCALE GENOMIC DNA]</scope>
    <source>
        <strain evidence="8">Foshan</strain>
    </source>
</reference>
<feature type="compositionally biased region" description="Basic and acidic residues" evidence="5">
    <location>
        <begin position="529"/>
        <end position="541"/>
    </location>
</feature>
<feature type="compositionally biased region" description="Polar residues" evidence="5">
    <location>
        <begin position="397"/>
        <end position="406"/>
    </location>
</feature>
<feature type="region of interest" description="Disordered" evidence="5">
    <location>
        <begin position="108"/>
        <end position="136"/>
    </location>
</feature>
<protein>
    <recommendedName>
        <fullName evidence="9">Protein stum</fullName>
    </recommendedName>
</protein>
<proteinExistence type="predicted"/>
<feature type="region of interest" description="Disordered" evidence="5">
    <location>
        <begin position="519"/>
        <end position="541"/>
    </location>
</feature>
<evidence type="ECO:0008006" key="9">
    <source>
        <dbReference type="Google" id="ProtNLM"/>
    </source>
</evidence>
<keyword evidence="4 6" id="KW-0472">Membrane</keyword>
<feature type="compositionally biased region" description="Low complexity" evidence="5">
    <location>
        <begin position="479"/>
        <end position="488"/>
    </location>
</feature>
<feature type="region of interest" description="Disordered" evidence="5">
    <location>
        <begin position="1235"/>
        <end position="1259"/>
    </location>
</feature>
<feature type="compositionally biased region" description="Low complexity" evidence="5">
    <location>
        <begin position="113"/>
        <end position="129"/>
    </location>
</feature>
<dbReference type="PANTHER" id="PTHR21676:SF6">
    <property type="entry name" value="PROTEIN STUM"/>
    <property type="match status" value="1"/>
</dbReference>
<feature type="region of interest" description="Disordered" evidence="5">
    <location>
        <begin position="397"/>
        <end position="464"/>
    </location>
</feature>
<evidence type="ECO:0000256" key="6">
    <source>
        <dbReference type="SAM" id="Phobius"/>
    </source>
</evidence>
<evidence type="ECO:0000313" key="8">
    <source>
        <dbReference type="Proteomes" id="UP000069940"/>
    </source>
</evidence>
<feature type="compositionally biased region" description="Basic and acidic residues" evidence="5">
    <location>
        <begin position="888"/>
        <end position="905"/>
    </location>
</feature>
<evidence type="ECO:0000256" key="4">
    <source>
        <dbReference type="ARBA" id="ARBA00023136"/>
    </source>
</evidence>
<dbReference type="RefSeq" id="XP_062698724.1">
    <property type="nucleotide sequence ID" value="XM_062842740.1"/>
</dbReference>
<feature type="region of interest" description="Disordered" evidence="5">
    <location>
        <begin position="469"/>
        <end position="488"/>
    </location>
</feature>
<feature type="region of interest" description="Disordered" evidence="5">
    <location>
        <begin position="1"/>
        <end position="45"/>
    </location>
</feature>
<feature type="transmembrane region" description="Helical" evidence="6">
    <location>
        <begin position="1499"/>
        <end position="1525"/>
    </location>
</feature>
<feature type="compositionally biased region" description="Polar residues" evidence="5">
    <location>
        <begin position="1554"/>
        <end position="1563"/>
    </location>
</feature>
<feature type="compositionally biased region" description="Low complexity" evidence="5">
    <location>
        <begin position="417"/>
        <end position="433"/>
    </location>
</feature>
<keyword evidence="2 6" id="KW-0812">Transmembrane</keyword>
<organism evidence="7 8">
    <name type="scientific">Aedes albopictus</name>
    <name type="common">Asian tiger mosquito</name>
    <name type="synonym">Stegomyia albopicta</name>
    <dbReference type="NCBI Taxonomy" id="7160"/>
    <lineage>
        <taxon>Eukaryota</taxon>
        <taxon>Metazoa</taxon>
        <taxon>Ecdysozoa</taxon>
        <taxon>Arthropoda</taxon>
        <taxon>Hexapoda</taxon>
        <taxon>Insecta</taxon>
        <taxon>Pterygota</taxon>
        <taxon>Neoptera</taxon>
        <taxon>Endopterygota</taxon>
        <taxon>Diptera</taxon>
        <taxon>Nematocera</taxon>
        <taxon>Culicoidea</taxon>
        <taxon>Culicidae</taxon>
        <taxon>Culicinae</taxon>
        <taxon>Aedini</taxon>
        <taxon>Aedes</taxon>
        <taxon>Stegomyia</taxon>
    </lineage>
</organism>
<accession>A0ABM1Z6Q0</accession>
<feature type="region of interest" description="Disordered" evidence="5">
    <location>
        <begin position="587"/>
        <end position="1060"/>
    </location>
</feature>
<dbReference type="Pfam" id="PF15795">
    <property type="entry name" value="Spec3"/>
    <property type="match status" value="1"/>
</dbReference>
<feature type="compositionally biased region" description="Polar residues" evidence="5">
    <location>
        <begin position="452"/>
        <end position="462"/>
    </location>
</feature>
<feature type="compositionally biased region" description="Basic and acidic residues" evidence="5">
    <location>
        <begin position="618"/>
        <end position="632"/>
    </location>
</feature>
<evidence type="ECO:0000256" key="1">
    <source>
        <dbReference type="ARBA" id="ARBA00004141"/>
    </source>
</evidence>